<reference evidence="1 2" key="1">
    <citation type="journal article" date="2016" name="Mol. Biol. Evol.">
        <title>Comparative Genomics of Early-Diverging Mushroom-Forming Fungi Provides Insights into the Origins of Lignocellulose Decay Capabilities.</title>
        <authorList>
            <person name="Nagy L.G."/>
            <person name="Riley R."/>
            <person name="Tritt A."/>
            <person name="Adam C."/>
            <person name="Daum C."/>
            <person name="Floudas D."/>
            <person name="Sun H."/>
            <person name="Yadav J.S."/>
            <person name="Pangilinan J."/>
            <person name="Larsson K.H."/>
            <person name="Matsuura K."/>
            <person name="Barry K."/>
            <person name="Labutti K."/>
            <person name="Kuo R."/>
            <person name="Ohm R.A."/>
            <person name="Bhattacharya S.S."/>
            <person name="Shirouzu T."/>
            <person name="Yoshinaga Y."/>
            <person name="Martin F.M."/>
            <person name="Grigoriev I.V."/>
            <person name="Hibbett D.S."/>
        </authorList>
    </citation>
    <scope>NUCLEOTIDE SEQUENCE [LARGE SCALE GENOMIC DNA]</scope>
    <source>
        <strain evidence="1 2">L-15889</strain>
    </source>
</reference>
<organism evidence="1 2">
    <name type="scientific">Daedalea quercina L-15889</name>
    <dbReference type="NCBI Taxonomy" id="1314783"/>
    <lineage>
        <taxon>Eukaryota</taxon>
        <taxon>Fungi</taxon>
        <taxon>Dikarya</taxon>
        <taxon>Basidiomycota</taxon>
        <taxon>Agaricomycotina</taxon>
        <taxon>Agaricomycetes</taxon>
        <taxon>Polyporales</taxon>
        <taxon>Fomitopsis</taxon>
    </lineage>
</organism>
<protein>
    <submittedName>
        <fullName evidence="1">Uncharacterized protein</fullName>
    </submittedName>
</protein>
<proteinExistence type="predicted"/>
<dbReference type="EMBL" id="KV429174">
    <property type="protein sequence ID" value="KZT63542.1"/>
    <property type="molecule type" value="Genomic_DNA"/>
</dbReference>
<dbReference type="Proteomes" id="UP000076727">
    <property type="component" value="Unassembled WGS sequence"/>
</dbReference>
<name>A0A165KSX2_9APHY</name>
<accession>A0A165KSX2</accession>
<dbReference type="PROSITE" id="PS51257">
    <property type="entry name" value="PROKAR_LIPOPROTEIN"/>
    <property type="match status" value="1"/>
</dbReference>
<evidence type="ECO:0000313" key="1">
    <source>
        <dbReference type="EMBL" id="KZT63542.1"/>
    </source>
</evidence>
<keyword evidence="2" id="KW-1185">Reference proteome</keyword>
<evidence type="ECO:0000313" key="2">
    <source>
        <dbReference type="Proteomes" id="UP000076727"/>
    </source>
</evidence>
<dbReference type="AlphaFoldDB" id="A0A165KSX2"/>
<sequence>MCVPTRSRPYAHDTLGLGLGSGSGSVAISCISPRQSCKDHTKLRSVCPPTGDNAVELDGGAIRIARSQHSTRLQTRMKGR</sequence>
<gene>
    <name evidence="1" type="ORF">DAEQUDRAFT_733696</name>
</gene>